<evidence type="ECO:0000313" key="2">
    <source>
        <dbReference type="Proteomes" id="UP000009168"/>
    </source>
</evidence>
<accession>Q22AZ1</accession>
<proteinExistence type="predicted"/>
<dbReference type="HOGENOM" id="CLU_2745676_0_0_1"/>
<keyword evidence="2" id="KW-1185">Reference proteome</keyword>
<dbReference type="Proteomes" id="UP000009168">
    <property type="component" value="Unassembled WGS sequence"/>
</dbReference>
<dbReference type="RefSeq" id="XP_001030130.2">
    <property type="nucleotide sequence ID" value="XM_001030130.2"/>
</dbReference>
<protein>
    <submittedName>
        <fullName evidence="1">Uncharacterized protein</fullName>
    </submittedName>
</protein>
<gene>
    <name evidence="1" type="ORF">TTHERM_01141580</name>
</gene>
<reference evidence="2" key="1">
    <citation type="journal article" date="2006" name="PLoS Biol.">
        <title>Macronuclear genome sequence of the ciliate Tetrahymena thermophila, a model eukaryote.</title>
        <authorList>
            <person name="Eisen J.A."/>
            <person name="Coyne R.S."/>
            <person name="Wu M."/>
            <person name="Wu D."/>
            <person name="Thiagarajan M."/>
            <person name="Wortman J.R."/>
            <person name="Badger J.H."/>
            <person name="Ren Q."/>
            <person name="Amedeo P."/>
            <person name="Jones K.M."/>
            <person name="Tallon L.J."/>
            <person name="Delcher A.L."/>
            <person name="Salzberg S.L."/>
            <person name="Silva J.C."/>
            <person name="Haas B.J."/>
            <person name="Majoros W.H."/>
            <person name="Farzad M."/>
            <person name="Carlton J.M."/>
            <person name="Smith R.K. Jr."/>
            <person name="Garg J."/>
            <person name="Pearlman R.E."/>
            <person name="Karrer K.M."/>
            <person name="Sun L."/>
            <person name="Manning G."/>
            <person name="Elde N.C."/>
            <person name="Turkewitz A.P."/>
            <person name="Asai D.J."/>
            <person name="Wilkes D.E."/>
            <person name="Wang Y."/>
            <person name="Cai H."/>
            <person name="Collins K."/>
            <person name="Stewart B.A."/>
            <person name="Lee S.R."/>
            <person name="Wilamowska K."/>
            <person name="Weinberg Z."/>
            <person name="Ruzzo W.L."/>
            <person name="Wloga D."/>
            <person name="Gaertig J."/>
            <person name="Frankel J."/>
            <person name="Tsao C.-C."/>
            <person name="Gorovsky M.A."/>
            <person name="Keeling P.J."/>
            <person name="Waller R.F."/>
            <person name="Patron N.J."/>
            <person name="Cherry J.M."/>
            <person name="Stover N.A."/>
            <person name="Krieger C.J."/>
            <person name="del Toro C."/>
            <person name="Ryder H.F."/>
            <person name="Williamson S.C."/>
            <person name="Barbeau R.A."/>
            <person name="Hamilton E.P."/>
            <person name="Orias E."/>
        </authorList>
    </citation>
    <scope>NUCLEOTIDE SEQUENCE [LARGE SCALE GENOMIC DNA]</scope>
    <source>
        <strain evidence="2">SB210</strain>
    </source>
</reference>
<name>Q22AZ1_TETTS</name>
<evidence type="ECO:0000313" key="1">
    <source>
        <dbReference type="EMBL" id="EAR82467.2"/>
    </source>
</evidence>
<organism evidence="1 2">
    <name type="scientific">Tetrahymena thermophila (strain SB210)</name>
    <dbReference type="NCBI Taxonomy" id="312017"/>
    <lineage>
        <taxon>Eukaryota</taxon>
        <taxon>Sar</taxon>
        <taxon>Alveolata</taxon>
        <taxon>Ciliophora</taxon>
        <taxon>Intramacronucleata</taxon>
        <taxon>Oligohymenophorea</taxon>
        <taxon>Hymenostomatida</taxon>
        <taxon>Tetrahymenina</taxon>
        <taxon>Tetrahymenidae</taxon>
        <taxon>Tetrahymena</taxon>
    </lineage>
</organism>
<sequence length="81" mass="9561">MTDKISCSSIDMPNEVRKLREEEGYPHLLRAFVQQQLVTYVNKIKYKDAINGKMIERLKTSKPEKRFLVIFDDDDNQSLQI</sequence>
<dbReference type="KEGG" id="tet:TTHERM_01141580"/>
<dbReference type="AlphaFoldDB" id="Q22AZ1"/>
<dbReference type="EMBL" id="GG662685">
    <property type="protein sequence ID" value="EAR82467.2"/>
    <property type="molecule type" value="Genomic_DNA"/>
</dbReference>
<dbReference type="InParanoid" id="Q22AZ1"/>
<dbReference type="GeneID" id="7836022"/>